<reference evidence="2" key="1">
    <citation type="submission" date="2019-07" db="EMBL/GenBank/DDBJ databases">
        <title>Bacillus alkalisoli sp. nov. isolated from saline soil.</title>
        <authorList>
            <person name="Sun J.-Q."/>
            <person name="Xu L."/>
        </authorList>
    </citation>
    <scope>NUCLEOTIDE SEQUENCE [LARGE SCALE GENOMIC DNA]</scope>
    <source>
        <strain evidence="2">M4U3P1</strain>
    </source>
</reference>
<protein>
    <submittedName>
        <fullName evidence="1">Phage head closure protein</fullName>
    </submittedName>
</protein>
<dbReference type="AlphaFoldDB" id="A0A859FFM4"/>
<dbReference type="Proteomes" id="UP000318138">
    <property type="component" value="Chromosome"/>
</dbReference>
<dbReference type="NCBIfam" id="TIGR01563">
    <property type="entry name" value="gp16_SPP1"/>
    <property type="match status" value="1"/>
</dbReference>
<dbReference type="InterPro" id="IPR008767">
    <property type="entry name" value="Phage_SPP1_head-tail_adaptor"/>
</dbReference>
<organism evidence="1 2">
    <name type="scientific">Paenalkalicoccus suaedae</name>
    <dbReference type="NCBI Taxonomy" id="2592382"/>
    <lineage>
        <taxon>Bacteria</taxon>
        <taxon>Bacillati</taxon>
        <taxon>Bacillota</taxon>
        <taxon>Bacilli</taxon>
        <taxon>Bacillales</taxon>
        <taxon>Bacillaceae</taxon>
        <taxon>Paenalkalicoccus</taxon>
    </lineage>
</organism>
<name>A0A859FFM4_9BACI</name>
<evidence type="ECO:0000313" key="2">
    <source>
        <dbReference type="Proteomes" id="UP000318138"/>
    </source>
</evidence>
<proteinExistence type="predicted"/>
<dbReference type="RefSeq" id="WP_176009890.1">
    <property type="nucleotide sequence ID" value="NZ_CP041372.2"/>
</dbReference>
<evidence type="ECO:0000313" key="1">
    <source>
        <dbReference type="EMBL" id="QKS71907.1"/>
    </source>
</evidence>
<dbReference type="EMBL" id="CP041372">
    <property type="protein sequence ID" value="QKS71907.1"/>
    <property type="molecule type" value="Genomic_DNA"/>
</dbReference>
<dbReference type="Gene3D" id="2.40.10.270">
    <property type="entry name" value="Bacteriophage SPP1 head-tail adaptor protein"/>
    <property type="match status" value="1"/>
</dbReference>
<sequence length="124" mass="14788">MSAKRRVGELNRRITIQKLGPVQNEYGDWVEGWTDWKRVWASMEPAGGREYWQSEKFNAEANGEIEIRYQSDINPGAMRILYKDRVIDIQYFYHPRERRDRTRLIVKEQISKEVPLINEESNEG</sequence>
<dbReference type="InterPro" id="IPR038666">
    <property type="entry name" value="SSP1_head-tail_sf"/>
</dbReference>
<gene>
    <name evidence="1" type="ORF">FLK61_35150</name>
</gene>
<dbReference type="Pfam" id="PF05521">
    <property type="entry name" value="Phage_HCP"/>
    <property type="match status" value="1"/>
</dbReference>
<keyword evidence="2" id="KW-1185">Reference proteome</keyword>
<accession>A0A859FFM4</accession>
<dbReference type="KEGG" id="psua:FLK61_35150"/>